<accession>A0A3P8NP99</accession>
<dbReference type="Proteomes" id="UP000265100">
    <property type="component" value="Chromosome 22"/>
</dbReference>
<dbReference type="AlphaFoldDB" id="A0A3P8NP99"/>
<dbReference type="PANTHER" id="PTHR47147:SF1">
    <property type="entry name" value="SYNCOILIN"/>
    <property type="match status" value="1"/>
</dbReference>
<evidence type="ECO:0000313" key="3">
    <source>
        <dbReference type="Ensembl" id="ENSACLP00000006564.2"/>
    </source>
</evidence>
<dbReference type="OMA" id="RYEPMLL"/>
<keyword evidence="4" id="KW-1185">Reference proteome</keyword>
<dbReference type="STRING" id="8154.ENSACLP00000006564"/>
<reference evidence="4" key="2">
    <citation type="submission" date="2023-03" db="EMBL/GenBank/DDBJ databases">
        <authorList>
            <consortium name="Wellcome Sanger Institute Data Sharing"/>
        </authorList>
    </citation>
    <scope>NUCLEOTIDE SEQUENCE [LARGE SCALE GENOMIC DNA]</scope>
</reference>
<keyword evidence="1" id="KW-0175">Coiled coil</keyword>
<feature type="region of interest" description="Disordered" evidence="2">
    <location>
        <begin position="240"/>
        <end position="280"/>
    </location>
</feature>
<sequence>MDDLDDNISSSGFEPLFIKEEEGNPERSLMEQGECNTNLHDLTFTGAQLKQSALIKPYLQEMDDLLKSCEELTGISFGSQYSANYTETNLNESSHGQAKEEVTVEKCGEAWKHPQAYLSTSYIDTHIDGTSAEEKPAQGQSHCMGTVIDRCGVTTERYRQAEMPLTSAGNKLSKTMVEYEGQLLGMLAMLEGCMEETGMDFEPQEWVTDESQEYVHINKNPQLYRGTTLVPIQQERLLKTESQPMQLDSWEEGQVSKDTGKRMTAGSATHGSQHKDLSGHDMMGELSVDRSESPGHLKTDKVFGFSETPIDTTKENTMYCEGMKPGHIFDESTETTGDVIEIDVDANELLSEKTEELKRDTLDLGSSVTELEALGTQMEDCIEGVQRLQKRRKELLVEVLCLRGEMGQGASEEEEEEEQIDNKVADLMNVLKKEQEGRRGERKRESEILREERAEEERRMWKVNLERQGLQDELRKLKRRLFAMARGCAHSQAALNNQRREVEILKREEEKLKSLVLQLIEEGCQLRLAQQQQLSVVRAKLQEQSSSQTTNTAEELTECRRHSCGDIQQYVEGGLKALEDRYEPILLALLKRREATAGAIVKAKEQAQELRAQLRPLMEEIEKLKLQRACLEEKLNLIHMQRRENVGQYKVTKVTEEKVGHDDKNTDIMPASQETVHCLEESSRELKTELQIQKRKTKEIKELRDSLNEQLLLYRNAIQDHNMGDNEEET</sequence>
<feature type="coiled-coil region" evidence="1">
    <location>
        <begin position="676"/>
        <end position="710"/>
    </location>
</feature>
<feature type="coiled-coil region" evidence="1">
    <location>
        <begin position="593"/>
        <end position="641"/>
    </location>
</feature>
<evidence type="ECO:0008006" key="5">
    <source>
        <dbReference type="Google" id="ProtNLM"/>
    </source>
</evidence>
<name>A0A3P8NP99_ASTCA</name>
<evidence type="ECO:0000256" key="2">
    <source>
        <dbReference type="SAM" id="MobiDB-lite"/>
    </source>
</evidence>
<feature type="coiled-coil region" evidence="1">
    <location>
        <begin position="385"/>
        <end position="430"/>
    </location>
</feature>
<reference evidence="3" key="4">
    <citation type="submission" date="2025-09" db="UniProtKB">
        <authorList>
            <consortium name="Ensembl"/>
        </authorList>
    </citation>
    <scope>IDENTIFICATION</scope>
</reference>
<dbReference type="GO" id="GO:0005882">
    <property type="term" value="C:intermediate filament"/>
    <property type="evidence" value="ECO:0007669"/>
    <property type="project" value="InterPro"/>
</dbReference>
<evidence type="ECO:0000256" key="1">
    <source>
        <dbReference type="SAM" id="Coils"/>
    </source>
</evidence>
<dbReference type="GeneTree" id="ENSGT00390000018108"/>
<protein>
    <recommendedName>
        <fullName evidence="5">Syncoilin, intermediate filament protein</fullName>
    </recommendedName>
</protein>
<reference evidence="3" key="3">
    <citation type="submission" date="2025-08" db="UniProtKB">
        <authorList>
            <consortium name="Ensembl"/>
        </authorList>
    </citation>
    <scope>IDENTIFICATION</scope>
</reference>
<evidence type="ECO:0000313" key="4">
    <source>
        <dbReference type="Proteomes" id="UP000265100"/>
    </source>
</evidence>
<dbReference type="Ensembl" id="ENSACLT00000006714.2">
    <property type="protein sequence ID" value="ENSACLP00000006564.2"/>
    <property type="gene ID" value="ENSACLG00000004424.2"/>
</dbReference>
<dbReference type="PANTHER" id="PTHR47147">
    <property type="entry name" value="SYNCOILIN"/>
    <property type="match status" value="1"/>
</dbReference>
<feature type="coiled-coil region" evidence="1">
    <location>
        <begin position="460"/>
        <end position="522"/>
    </location>
</feature>
<dbReference type="Bgee" id="ENSACLG00000004424">
    <property type="expression patterns" value="Expressed in zone of skin"/>
</dbReference>
<proteinExistence type="predicted"/>
<reference evidence="3 4" key="1">
    <citation type="submission" date="2018-05" db="EMBL/GenBank/DDBJ databases">
        <authorList>
            <person name="Datahose"/>
        </authorList>
    </citation>
    <scope>NUCLEOTIDE SEQUENCE</scope>
</reference>
<organism evidence="3 4">
    <name type="scientific">Astatotilapia calliptera</name>
    <name type="common">Eastern happy</name>
    <name type="synonym">Chromis callipterus</name>
    <dbReference type="NCBI Taxonomy" id="8154"/>
    <lineage>
        <taxon>Eukaryota</taxon>
        <taxon>Metazoa</taxon>
        <taxon>Chordata</taxon>
        <taxon>Craniata</taxon>
        <taxon>Vertebrata</taxon>
        <taxon>Euteleostomi</taxon>
        <taxon>Actinopterygii</taxon>
        <taxon>Neopterygii</taxon>
        <taxon>Teleostei</taxon>
        <taxon>Neoteleostei</taxon>
        <taxon>Acanthomorphata</taxon>
        <taxon>Ovalentaria</taxon>
        <taxon>Cichlomorphae</taxon>
        <taxon>Cichliformes</taxon>
        <taxon>Cichlidae</taxon>
        <taxon>African cichlids</taxon>
        <taxon>Pseudocrenilabrinae</taxon>
        <taxon>Haplochromini</taxon>
        <taxon>Astatotilapia</taxon>
    </lineage>
</organism>
<dbReference type="InterPro" id="IPR027702">
    <property type="entry name" value="Syncoilin"/>
</dbReference>